<dbReference type="InterPro" id="IPR001304">
    <property type="entry name" value="C-type_lectin-like"/>
</dbReference>
<dbReference type="PANTHER" id="PTHR45784:SF3">
    <property type="entry name" value="C-TYPE LECTIN DOMAIN FAMILY 4 MEMBER K-LIKE-RELATED"/>
    <property type="match status" value="1"/>
</dbReference>
<protein>
    <recommendedName>
        <fullName evidence="1">C-type lectin domain-containing protein</fullName>
    </recommendedName>
</protein>
<dbReference type="PROSITE" id="PS50041">
    <property type="entry name" value="C_TYPE_LECTIN_2"/>
    <property type="match status" value="2"/>
</dbReference>
<reference evidence="2" key="1">
    <citation type="submission" date="2025-08" db="UniProtKB">
        <authorList>
            <consortium name="Ensembl"/>
        </authorList>
    </citation>
    <scope>IDENTIFICATION</scope>
</reference>
<feature type="domain" description="C-type lectin" evidence="1">
    <location>
        <begin position="125"/>
        <end position="207"/>
    </location>
</feature>
<dbReference type="Gene3D" id="3.10.100.10">
    <property type="entry name" value="Mannose-Binding Protein A, subunit A"/>
    <property type="match status" value="2"/>
</dbReference>
<proteinExistence type="predicted"/>
<dbReference type="PANTHER" id="PTHR45784">
    <property type="entry name" value="C-TYPE LECTIN DOMAIN FAMILY 20 MEMBER A-RELATED"/>
    <property type="match status" value="1"/>
</dbReference>
<dbReference type="Ensembl" id="ENSSDUT00000033017.1">
    <property type="protein sequence ID" value="ENSSDUP00000032461.1"/>
    <property type="gene ID" value="ENSSDUG00000023321.1"/>
</dbReference>
<reference evidence="2" key="2">
    <citation type="submission" date="2025-09" db="UniProtKB">
        <authorList>
            <consortium name="Ensembl"/>
        </authorList>
    </citation>
    <scope>IDENTIFICATION</scope>
</reference>
<dbReference type="Proteomes" id="UP000261420">
    <property type="component" value="Unplaced"/>
</dbReference>
<evidence type="ECO:0000259" key="1">
    <source>
        <dbReference type="PROSITE" id="PS50041"/>
    </source>
</evidence>
<sequence>MRNSNTHCYINNTCVIWFFDGCPSGSLILCSHIHYEYHLIKETKSWEDAQMYCKKNYTDLATIGSHDDMNRLVDMTKTKAETTGIWIGLRDSKKLSWMWSLGETRMSHGLLEYNVATSLGSTHRCGGMELDGTLQILNDETNFRTTKERAWIGLFRDQWKWSDKSDSSFRNWEKNESSHSEGCATYKPSSKAWQINNCTTKLPFFCYNGRKK</sequence>
<evidence type="ECO:0000313" key="3">
    <source>
        <dbReference type="Proteomes" id="UP000261420"/>
    </source>
</evidence>
<dbReference type="InterPro" id="IPR016186">
    <property type="entry name" value="C-type_lectin-like/link_sf"/>
</dbReference>
<evidence type="ECO:0000313" key="2">
    <source>
        <dbReference type="Ensembl" id="ENSSDUP00000032461.1"/>
    </source>
</evidence>
<feature type="domain" description="C-type lectin" evidence="1">
    <location>
        <begin position="32"/>
        <end position="108"/>
    </location>
</feature>
<dbReference type="SUPFAM" id="SSF56436">
    <property type="entry name" value="C-type lectin-like"/>
    <property type="match status" value="2"/>
</dbReference>
<dbReference type="AlphaFoldDB" id="A0A3B4VNA9"/>
<dbReference type="Pfam" id="PF00059">
    <property type="entry name" value="Lectin_C"/>
    <property type="match status" value="2"/>
</dbReference>
<dbReference type="GeneTree" id="ENSGT00940000177536"/>
<dbReference type="InterPro" id="IPR016187">
    <property type="entry name" value="CTDL_fold"/>
</dbReference>
<keyword evidence="3" id="KW-1185">Reference proteome</keyword>
<dbReference type="SMART" id="SM00034">
    <property type="entry name" value="CLECT"/>
    <property type="match status" value="1"/>
</dbReference>
<organism evidence="2 3">
    <name type="scientific">Seriola dumerili</name>
    <name type="common">Greater amberjack</name>
    <name type="synonym">Caranx dumerili</name>
    <dbReference type="NCBI Taxonomy" id="41447"/>
    <lineage>
        <taxon>Eukaryota</taxon>
        <taxon>Metazoa</taxon>
        <taxon>Chordata</taxon>
        <taxon>Craniata</taxon>
        <taxon>Vertebrata</taxon>
        <taxon>Euteleostomi</taxon>
        <taxon>Actinopterygii</taxon>
        <taxon>Neopterygii</taxon>
        <taxon>Teleostei</taxon>
        <taxon>Neoteleostei</taxon>
        <taxon>Acanthomorphata</taxon>
        <taxon>Carangaria</taxon>
        <taxon>Carangiformes</taxon>
        <taxon>Carangidae</taxon>
        <taxon>Seriola</taxon>
    </lineage>
</organism>
<accession>A0A3B4VNA9</accession>
<name>A0A3B4VNA9_SERDU</name>